<dbReference type="Pfam" id="PF14998">
    <property type="entry name" value="Ripply"/>
    <property type="match status" value="1"/>
</dbReference>
<organism evidence="6 7">
    <name type="scientific">Xenopus laevis</name>
    <name type="common">African clawed frog</name>
    <dbReference type="NCBI Taxonomy" id="8355"/>
    <lineage>
        <taxon>Eukaryota</taxon>
        <taxon>Metazoa</taxon>
        <taxon>Chordata</taxon>
        <taxon>Craniata</taxon>
        <taxon>Vertebrata</taxon>
        <taxon>Euteleostomi</taxon>
        <taxon>Amphibia</taxon>
        <taxon>Batrachia</taxon>
        <taxon>Anura</taxon>
        <taxon>Pipoidea</taxon>
        <taxon>Pipidae</taxon>
        <taxon>Xenopodinae</taxon>
        <taxon>Xenopus</taxon>
        <taxon>Xenopus</taxon>
    </lineage>
</organism>
<dbReference type="AlphaFoldDB" id="A0A1L8G9J8"/>
<dbReference type="InterPro" id="IPR028127">
    <property type="entry name" value="Ripply_fam"/>
</dbReference>
<dbReference type="GO" id="GO:0009880">
    <property type="term" value="P:embryonic pattern specification"/>
    <property type="evidence" value="ECO:0000318"/>
    <property type="project" value="GO_Central"/>
</dbReference>
<dbReference type="Proteomes" id="UP000186698">
    <property type="component" value="Chromosome 5L"/>
</dbReference>
<gene>
    <name evidence="7" type="primary">ripply2.2.L</name>
</gene>
<comment type="subcellular location">
    <subcellularLocation>
        <location evidence="1">Nucleus</location>
    </subcellularLocation>
</comment>
<dbReference type="OMA" id="GLCENPQ"/>
<comment type="similarity">
    <text evidence="2">Belongs to the ripply family.</text>
</comment>
<keyword evidence="6" id="KW-1185">Reference proteome</keyword>
<sequence>MKSSWLLIPKVNIGLGRLCPGMAIKPGTYQMRHQCKEPCRDNRLLGMEKINTMDIGGTASGLLSSEGSSCKHLRHRKSLSERWKCEPRGPAKTESQRPHMLFWRPWLVKSHKPKTHIHPYARGLCENPQVQKPVEYNHPVRLFWPKSKSLAHTYQEAADLLRNFPVQATISFYNDSESDTDNEEDSSEEEHDSGFESE</sequence>
<dbReference type="STRING" id="8355.A0A1L8G9J8"/>
<evidence type="ECO:0000256" key="2">
    <source>
        <dbReference type="ARBA" id="ARBA00006944"/>
    </source>
</evidence>
<reference evidence="7" key="1">
    <citation type="submission" date="2025-08" db="UniProtKB">
        <authorList>
            <consortium name="RefSeq"/>
        </authorList>
    </citation>
    <scope>IDENTIFICATION</scope>
    <source>
        <strain evidence="7">J_2021</strain>
        <tissue evidence="7">Erythrocytes</tissue>
    </source>
</reference>
<name>A0A1L8G9J8_XENLA</name>
<dbReference type="GO" id="GO:0000122">
    <property type="term" value="P:negative regulation of transcription by RNA polymerase II"/>
    <property type="evidence" value="ECO:0000318"/>
    <property type="project" value="GO_Central"/>
</dbReference>
<feature type="compositionally biased region" description="Acidic residues" evidence="5">
    <location>
        <begin position="176"/>
        <end position="198"/>
    </location>
</feature>
<protein>
    <submittedName>
        <fullName evidence="7">Protein ripply2.2-like</fullName>
    </submittedName>
</protein>
<evidence type="ECO:0000313" key="7">
    <source>
        <dbReference type="RefSeq" id="XP_018118915.2"/>
    </source>
</evidence>
<dbReference type="PANTHER" id="PTHR16770:SF3">
    <property type="entry name" value="PROTEIN RIPPLY2"/>
    <property type="match status" value="1"/>
</dbReference>
<dbReference type="RefSeq" id="XP_018118915.2">
    <property type="nucleotide sequence ID" value="XM_018263426.2"/>
</dbReference>
<evidence type="ECO:0000256" key="1">
    <source>
        <dbReference type="ARBA" id="ARBA00004123"/>
    </source>
</evidence>
<dbReference type="PaxDb" id="8355-A0A1L8G9J8"/>
<accession>A0A1L8G9J8</accession>
<evidence type="ECO:0000313" key="6">
    <source>
        <dbReference type="Proteomes" id="UP000186698"/>
    </source>
</evidence>
<keyword evidence="3" id="KW-0217">Developmental protein</keyword>
<dbReference type="PANTHER" id="PTHR16770">
    <property type="entry name" value="PROTEIN RIPPLY-LIKE"/>
    <property type="match status" value="1"/>
</dbReference>
<proteinExistence type="inferred from homology"/>
<dbReference type="OrthoDB" id="5978888at2759"/>
<keyword evidence="4" id="KW-0539">Nucleus</keyword>
<evidence type="ECO:0000256" key="4">
    <source>
        <dbReference type="ARBA" id="ARBA00023242"/>
    </source>
</evidence>
<dbReference type="CTD" id="100126606"/>
<evidence type="ECO:0000256" key="3">
    <source>
        <dbReference type="ARBA" id="ARBA00022473"/>
    </source>
</evidence>
<dbReference type="GO" id="GO:0005634">
    <property type="term" value="C:nucleus"/>
    <property type="evidence" value="ECO:0000318"/>
    <property type="project" value="GO_Central"/>
</dbReference>
<feature type="region of interest" description="Disordered" evidence="5">
    <location>
        <begin position="173"/>
        <end position="198"/>
    </location>
</feature>
<dbReference type="KEGG" id="xla:100126606"/>
<evidence type="ECO:0000256" key="5">
    <source>
        <dbReference type="SAM" id="MobiDB-lite"/>
    </source>
</evidence>
<dbReference type="GeneID" id="100126606"/>